<gene>
    <name evidence="3" type="primary">DCL3A_1</name>
    <name evidence="3" type="ORF">A4A49_41978</name>
</gene>
<evidence type="ECO:0000259" key="2">
    <source>
        <dbReference type="Pfam" id="PF00270"/>
    </source>
</evidence>
<accession>A0A1J6JTZ4</accession>
<dbReference type="STRING" id="49451.A0A1J6JTZ4"/>
<organism evidence="3 4">
    <name type="scientific">Nicotiana attenuata</name>
    <name type="common">Coyote tobacco</name>
    <dbReference type="NCBI Taxonomy" id="49451"/>
    <lineage>
        <taxon>Eukaryota</taxon>
        <taxon>Viridiplantae</taxon>
        <taxon>Streptophyta</taxon>
        <taxon>Embryophyta</taxon>
        <taxon>Tracheophyta</taxon>
        <taxon>Spermatophyta</taxon>
        <taxon>Magnoliopsida</taxon>
        <taxon>eudicotyledons</taxon>
        <taxon>Gunneridae</taxon>
        <taxon>Pentapetalae</taxon>
        <taxon>asterids</taxon>
        <taxon>lamiids</taxon>
        <taxon>Solanales</taxon>
        <taxon>Solanaceae</taxon>
        <taxon>Nicotianoideae</taxon>
        <taxon>Nicotianeae</taxon>
        <taxon>Nicotiana</taxon>
    </lineage>
</organism>
<protein>
    <submittedName>
        <fullName evidence="3">Endoribonuclease dicer -like 3a</fullName>
    </submittedName>
</protein>
<name>A0A1J6JTZ4_NICAT</name>
<keyword evidence="1" id="KW-0812">Transmembrane</keyword>
<feature type="domain" description="DEAD/DEAH-box helicase" evidence="2">
    <location>
        <begin position="40"/>
        <end position="104"/>
    </location>
</feature>
<dbReference type="InterPro" id="IPR011545">
    <property type="entry name" value="DEAD/DEAH_box_helicase_dom"/>
</dbReference>
<reference evidence="3" key="1">
    <citation type="submission" date="2016-11" db="EMBL/GenBank/DDBJ databases">
        <title>The genome of Nicotiana attenuata.</title>
        <authorList>
            <person name="Xu S."/>
            <person name="Brockmoeller T."/>
            <person name="Gaquerel E."/>
            <person name="Navarro A."/>
            <person name="Kuhl H."/>
            <person name="Gase K."/>
            <person name="Ling Z."/>
            <person name="Zhou W."/>
            <person name="Kreitzer C."/>
            <person name="Stanke M."/>
            <person name="Tang H."/>
            <person name="Lyons E."/>
            <person name="Pandey P."/>
            <person name="Pandey S.P."/>
            <person name="Timmermann B."/>
            <person name="Baldwin I.T."/>
        </authorList>
    </citation>
    <scope>NUCLEOTIDE SEQUENCE [LARGE SCALE GENOMIC DNA]</scope>
    <source>
        <strain evidence="3">UT</strain>
    </source>
</reference>
<dbReference type="Gene3D" id="3.40.50.300">
    <property type="entry name" value="P-loop containing nucleotide triphosphate hydrolases"/>
    <property type="match status" value="1"/>
</dbReference>
<evidence type="ECO:0000256" key="1">
    <source>
        <dbReference type="SAM" id="Phobius"/>
    </source>
</evidence>
<feature type="transmembrane region" description="Helical" evidence="1">
    <location>
        <begin position="86"/>
        <end position="112"/>
    </location>
</feature>
<keyword evidence="4" id="KW-1185">Reference proteome</keyword>
<dbReference type="InterPro" id="IPR027417">
    <property type="entry name" value="P-loop_NTPase"/>
</dbReference>
<dbReference type="InterPro" id="IPR051363">
    <property type="entry name" value="RLR_Helicase"/>
</dbReference>
<dbReference type="Gramene" id="OIT19956">
    <property type="protein sequence ID" value="OIT19956"/>
    <property type="gene ID" value="A4A49_41978"/>
</dbReference>
<dbReference type="Proteomes" id="UP000187609">
    <property type="component" value="Unassembled WGS sequence"/>
</dbReference>
<dbReference type="Pfam" id="PF00270">
    <property type="entry name" value="DEAD"/>
    <property type="match status" value="1"/>
</dbReference>
<evidence type="ECO:0000313" key="4">
    <source>
        <dbReference type="Proteomes" id="UP000187609"/>
    </source>
</evidence>
<dbReference type="GO" id="GO:0005737">
    <property type="term" value="C:cytoplasm"/>
    <property type="evidence" value="ECO:0007669"/>
    <property type="project" value="TreeGrafter"/>
</dbReference>
<comment type="caution">
    <text evidence="3">The sequence shown here is derived from an EMBL/GenBank/DDBJ whole genome shotgun (WGS) entry which is preliminary data.</text>
</comment>
<keyword evidence="1" id="KW-1133">Transmembrane helix</keyword>
<proteinExistence type="predicted"/>
<sequence length="231" mass="26105">MRVKLRWSKLDFTEVHMGIKKQGLQGNCLTMLWVAHIASYQLEVYEVAMRRNTICVLETGAGKTYIAVMMIREISKTLKTGDEKKFIVFLAPTVHLVHQACLLLFFFIFFILNQIFGFGGTETATYKLSRSSFGQALLDIFLELNSRGIKIGKEGSKDQSPSHPRLDKQEIAVITEEMQTKIEKLQDDINSIKQQDEVSAKCANGLHSLEFLDKAIKSSMPAKCSTSVIFM</sequence>
<dbReference type="SUPFAM" id="SSF52540">
    <property type="entry name" value="P-loop containing nucleoside triphosphate hydrolases"/>
    <property type="match status" value="1"/>
</dbReference>
<evidence type="ECO:0000313" key="3">
    <source>
        <dbReference type="EMBL" id="OIT19956.1"/>
    </source>
</evidence>
<dbReference type="EMBL" id="MJEQ01005931">
    <property type="protein sequence ID" value="OIT19956.1"/>
    <property type="molecule type" value="Genomic_DNA"/>
</dbReference>
<dbReference type="AlphaFoldDB" id="A0A1J6JTZ4"/>
<dbReference type="GO" id="GO:0003676">
    <property type="term" value="F:nucleic acid binding"/>
    <property type="evidence" value="ECO:0007669"/>
    <property type="project" value="InterPro"/>
</dbReference>
<dbReference type="GO" id="GO:0005524">
    <property type="term" value="F:ATP binding"/>
    <property type="evidence" value="ECO:0007669"/>
    <property type="project" value="InterPro"/>
</dbReference>
<dbReference type="PANTHER" id="PTHR14074:SF16">
    <property type="entry name" value="ANTIVIRAL INNATE IMMUNE RESPONSE RECEPTOR RIG-I"/>
    <property type="match status" value="1"/>
</dbReference>
<dbReference type="PANTHER" id="PTHR14074">
    <property type="entry name" value="HELICASE WITH DEATH DOMAIN-RELATED"/>
    <property type="match status" value="1"/>
</dbReference>
<keyword evidence="1" id="KW-0472">Membrane</keyword>